<keyword evidence="1" id="KW-1133">Transmembrane helix</keyword>
<evidence type="ECO:0000313" key="2">
    <source>
        <dbReference type="EMBL" id="PUU80036.1"/>
    </source>
</evidence>
<protein>
    <submittedName>
        <fullName evidence="2">Uncharacterized protein</fullName>
    </submittedName>
</protein>
<proteinExistence type="predicted"/>
<dbReference type="Proteomes" id="UP000244722">
    <property type="component" value="Unassembled WGS sequence"/>
</dbReference>
<evidence type="ECO:0000256" key="1">
    <source>
        <dbReference type="SAM" id="Phobius"/>
    </source>
</evidence>
<sequence>MITKDEPIFSPPCLAISHSPRLAFSATTVIRTKKNGKPAHQNPKEKKKESGANSLFFFLSFSHFSFKLLYDITNIAQAQPNPIQSIASIKSIVQYAPNGKISFVPRCGQVFNSHTTLSRSFFAFFAFFVSGSRVCVFSRYWMFSFLGNGCEGFGMEGAEGLEGFFVCVVERGASEGL</sequence>
<gene>
    <name evidence="2" type="ORF">B9Z19DRAFT_769163</name>
</gene>
<dbReference type="EMBL" id="NESQ01000074">
    <property type="protein sequence ID" value="PUU80036.1"/>
    <property type="molecule type" value="Genomic_DNA"/>
</dbReference>
<reference evidence="2 3" key="1">
    <citation type="submission" date="2017-04" db="EMBL/GenBank/DDBJ databases">
        <title>Draft genome sequence of Tuber borchii Vittad., a whitish edible truffle.</title>
        <authorList>
            <consortium name="DOE Joint Genome Institute"/>
            <person name="Murat C."/>
            <person name="Kuo A."/>
            <person name="Barry K.W."/>
            <person name="Clum A."/>
            <person name="Dockter R.B."/>
            <person name="Fauchery L."/>
            <person name="Iotti M."/>
            <person name="Kohler A."/>
            <person name="Labutti K."/>
            <person name="Lindquist E.A."/>
            <person name="Lipzen A."/>
            <person name="Ohm R.A."/>
            <person name="Wang M."/>
            <person name="Grigoriev I.V."/>
            <person name="Zambonelli A."/>
            <person name="Martin F.M."/>
        </authorList>
    </citation>
    <scope>NUCLEOTIDE SEQUENCE [LARGE SCALE GENOMIC DNA]</scope>
    <source>
        <strain evidence="2 3">Tbo3840</strain>
    </source>
</reference>
<evidence type="ECO:0000313" key="3">
    <source>
        <dbReference type="Proteomes" id="UP000244722"/>
    </source>
</evidence>
<keyword evidence="1" id="KW-0472">Membrane</keyword>
<organism evidence="2 3">
    <name type="scientific">Tuber borchii</name>
    <name type="common">White truffle</name>
    <dbReference type="NCBI Taxonomy" id="42251"/>
    <lineage>
        <taxon>Eukaryota</taxon>
        <taxon>Fungi</taxon>
        <taxon>Dikarya</taxon>
        <taxon>Ascomycota</taxon>
        <taxon>Pezizomycotina</taxon>
        <taxon>Pezizomycetes</taxon>
        <taxon>Pezizales</taxon>
        <taxon>Tuberaceae</taxon>
        <taxon>Tuber</taxon>
    </lineage>
</organism>
<keyword evidence="1" id="KW-0812">Transmembrane</keyword>
<comment type="caution">
    <text evidence="2">The sequence shown here is derived from an EMBL/GenBank/DDBJ whole genome shotgun (WGS) entry which is preliminary data.</text>
</comment>
<dbReference type="AlphaFoldDB" id="A0A2T6ZX48"/>
<feature type="transmembrane region" description="Helical" evidence="1">
    <location>
        <begin position="121"/>
        <end position="142"/>
    </location>
</feature>
<accession>A0A2T6ZX48</accession>
<name>A0A2T6ZX48_TUBBO</name>
<keyword evidence="3" id="KW-1185">Reference proteome</keyword>